<evidence type="ECO:0000256" key="1">
    <source>
        <dbReference type="SAM" id="Phobius"/>
    </source>
</evidence>
<feature type="transmembrane region" description="Helical" evidence="1">
    <location>
        <begin position="21"/>
        <end position="43"/>
    </location>
</feature>
<sequence length="135" mass="14962">MSVNRLRRAVERNEGQALVEFALILPILLVLIMGIIEFGRIFFSYLVITELAREGARYGVVGHTEQQIVEHLEGMASVLDPEKLVIDVTPNDGERVRGQGLTVEIDYTVDLIGPFIGALLPDPFPVVASCTMRLE</sequence>
<keyword evidence="4" id="KW-1185">Reference proteome</keyword>
<dbReference type="AlphaFoldDB" id="D7CPP8"/>
<name>D7CPP8_SYNLT</name>
<organism evidence="3 4">
    <name type="scientific">Syntrophothermus lipocalidus (strain DSM 12680 / TGB-C1)</name>
    <dbReference type="NCBI Taxonomy" id="643648"/>
    <lineage>
        <taxon>Bacteria</taxon>
        <taxon>Bacillati</taxon>
        <taxon>Bacillota</taxon>
        <taxon>Clostridia</taxon>
        <taxon>Eubacteriales</taxon>
        <taxon>Syntrophomonadaceae</taxon>
        <taxon>Syntrophothermus</taxon>
    </lineage>
</organism>
<dbReference type="OrthoDB" id="1683505at2"/>
<keyword evidence="1" id="KW-0472">Membrane</keyword>
<evidence type="ECO:0000259" key="2">
    <source>
        <dbReference type="Pfam" id="PF07811"/>
    </source>
</evidence>
<keyword evidence="1" id="KW-1133">Transmembrane helix</keyword>
<reference evidence="4" key="1">
    <citation type="journal article" date="2010" name="Stand. Genomic Sci.">
        <title>Complete genome sequence of Syntrophothermus lipocalidus type strain (TGB-C1T).</title>
        <authorList>
            <consortium name="US DOE Joint Genome Institute (JGI-PGF)"/>
            <person name="Djao O."/>
            <person name="Zhang X."/>
            <person name="Lucas S."/>
            <person name="Lapidus A."/>
            <person name="Glavina Del Rio T."/>
            <person name="Nolan M."/>
            <person name="Tice H."/>
            <person name="Cheng J."/>
            <person name="Han C."/>
            <person name="Tapia R."/>
            <person name="Goodwin L."/>
            <person name="Pitluck S."/>
            <person name="Liolios K."/>
            <person name="Ivanova N."/>
            <person name="Mavromatis K."/>
            <person name="Mikhailova N."/>
            <person name="Ovchinnikova G."/>
            <person name="Pati A."/>
            <person name="Brambilla E."/>
            <person name="Chen A."/>
            <person name="Palaniappan K."/>
            <person name="Land M."/>
            <person name="Hauser L."/>
            <person name="Chang Y."/>
            <person name="Jeffries C."/>
            <person name="Rohde M."/>
            <person name="Sikorski J."/>
            <person name="Spring S."/>
            <person name="Goker M."/>
            <person name="Detter J."/>
            <person name="Woyke T."/>
            <person name="Bristow J."/>
            <person name="Eisen J."/>
            <person name="Markowitz V."/>
            <person name="Hugenholtz P."/>
            <person name="Kyrpides N."/>
            <person name="Klenk H."/>
        </authorList>
    </citation>
    <scope>NUCLEOTIDE SEQUENCE [LARGE SCALE GENOMIC DNA]</scope>
    <source>
        <strain evidence="4">DSM 12680 / TGB-C1</strain>
    </source>
</reference>
<dbReference type="RefSeq" id="WP_013176078.1">
    <property type="nucleotide sequence ID" value="NC_014220.1"/>
</dbReference>
<proteinExistence type="predicted"/>
<dbReference type="KEGG" id="slp:Slip_1923"/>
<dbReference type="STRING" id="643648.Slip_1923"/>
<evidence type="ECO:0000313" key="4">
    <source>
        <dbReference type="Proteomes" id="UP000000378"/>
    </source>
</evidence>
<evidence type="ECO:0000313" key="3">
    <source>
        <dbReference type="EMBL" id="ADI02676.1"/>
    </source>
</evidence>
<dbReference type="Pfam" id="PF07811">
    <property type="entry name" value="TadE"/>
    <property type="match status" value="1"/>
</dbReference>
<dbReference type="EMBL" id="CP002048">
    <property type="protein sequence ID" value="ADI02676.1"/>
    <property type="molecule type" value="Genomic_DNA"/>
</dbReference>
<protein>
    <submittedName>
        <fullName evidence="3">TadE family protein</fullName>
    </submittedName>
</protein>
<gene>
    <name evidence="3" type="ordered locus">Slip_1923</name>
</gene>
<dbReference type="eggNOG" id="COG4961">
    <property type="taxonomic scope" value="Bacteria"/>
</dbReference>
<dbReference type="InterPro" id="IPR012495">
    <property type="entry name" value="TadE-like_dom"/>
</dbReference>
<feature type="domain" description="TadE-like" evidence="2">
    <location>
        <begin position="15"/>
        <end position="57"/>
    </location>
</feature>
<reference evidence="3 4" key="2">
    <citation type="journal article" date="2010" name="Stand. Genomic Sci.">
        <title>Complete genome sequence of Syntrophothermus lipocalidus type strain (TGB-C1).</title>
        <authorList>
            <person name="Djao O.D."/>
            <person name="Zhang X."/>
            <person name="Lucas S."/>
            <person name="Lapidus A."/>
            <person name="Del Rio T.G."/>
            <person name="Nolan M."/>
            <person name="Tice H."/>
            <person name="Cheng J.F."/>
            <person name="Han C."/>
            <person name="Tapia R."/>
            <person name="Goodwin L."/>
            <person name="Pitluck S."/>
            <person name="Liolios K."/>
            <person name="Ivanova N."/>
            <person name="Mavromatis K."/>
            <person name="Mikhailova N."/>
            <person name="Ovchinnikova G."/>
            <person name="Pati A."/>
            <person name="Brambilla E."/>
            <person name="Chen A."/>
            <person name="Palaniappan K."/>
            <person name="Land M."/>
            <person name="Hauser L."/>
            <person name="Chang Y.J."/>
            <person name="Jeffries C.D."/>
            <person name="Rohde M."/>
            <person name="Sikorski J."/>
            <person name="Spring S."/>
            <person name="Goker M."/>
            <person name="Detter J.C."/>
            <person name="Woyke T."/>
            <person name="Bristow J."/>
            <person name="Eisen J.A."/>
            <person name="Markowitz V."/>
            <person name="Hugenholtz P."/>
            <person name="Kyrpides N.C."/>
            <person name="Klenk H.P."/>
        </authorList>
    </citation>
    <scope>NUCLEOTIDE SEQUENCE [LARGE SCALE GENOMIC DNA]</scope>
    <source>
        <strain evidence="4">DSM 12680 / TGB-C1</strain>
    </source>
</reference>
<dbReference type="HOGENOM" id="CLU_122851_2_0_9"/>
<keyword evidence="1" id="KW-0812">Transmembrane</keyword>
<accession>D7CPP8</accession>
<dbReference type="Proteomes" id="UP000000378">
    <property type="component" value="Chromosome"/>
</dbReference>